<name>A0A0B3SHM4_9RHOB</name>
<evidence type="ECO:0000256" key="1">
    <source>
        <dbReference type="SAM" id="SignalP"/>
    </source>
</evidence>
<dbReference type="PATRIC" id="fig|1515334.3.peg.5417"/>
<dbReference type="Pfam" id="PF05573">
    <property type="entry name" value="NosL"/>
    <property type="match status" value="1"/>
</dbReference>
<dbReference type="PROSITE" id="PS51257">
    <property type="entry name" value="PROKAR_LIPOPROTEIN"/>
    <property type="match status" value="1"/>
</dbReference>
<dbReference type="PANTHER" id="PTHR41247">
    <property type="entry name" value="HTH-TYPE TRANSCRIPTIONAL REPRESSOR YCNK"/>
    <property type="match status" value="1"/>
</dbReference>
<dbReference type="Gene3D" id="3.30.70.2060">
    <property type="match status" value="1"/>
</dbReference>
<comment type="caution">
    <text evidence="2">The sequence shown here is derived from an EMBL/GenBank/DDBJ whole genome shotgun (WGS) entry which is preliminary data.</text>
</comment>
<keyword evidence="3" id="KW-1185">Reference proteome</keyword>
<dbReference type="Gene3D" id="3.30.70.2050">
    <property type="match status" value="1"/>
</dbReference>
<evidence type="ECO:0000313" key="2">
    <source>
        <dbReference type="EMBL" id="KHQ50074.1"/>
    </source>
</evidence>
<dbReference type="RefSeq" id="WP_043146662.1">
    <property type="nucleotide sequence ID" value="NZ_JSUQ01000032.1"/>
</dbReference>
<sequence length="176" mass="18609">MKPLVLVLLASVALAGCKEETAAVLPVAMTDEALGHYCQMFVADHPGPKAQIHLKGQAAPLWFAQVSDAVAYLYDPERDAEIAGIFVSDMVRAESWAIPGIANWLAAGAASLVIESDRPGGMGVPEAIPFGDRAAALAFVAEHGGRVVTWGEVPESYVRPDMPEMVGHVMNTEAAE</sequence>
<dbReference type="PANTHER" id="PTHR41247:SF1">
    <property type="entry name" value="HTH-TYPE TRANSCRIPTIONAL REPRESSOR YCNK"/>
    <property type="match status" value="1"/>
</dbReference>
<organism evidence="2 3">
    <name type="scientific">Mameliella alba</name>
    <dbReference type="NCBI Taxonomy" id="561184"/>
    <lineage>
        <taxon>Bacteria</taxon>
        <taxon>Pseudomonadati</taxon>
        <taxon>Pseudomonadota</taxon>
        <taxon>Alphaproteobacteria</taxon>
        <taxon>Rhodobacterales</taxon>
        <taxon>Roseobacteraceae</taxon>
        <taxon>Mameliella</taxon>
    </lineage>
</organism>
<dbReference type="InterPro" id="IPR008719">
    <property type="entry name" value="N2O_reductase_NosL"/>
</dbReference>
<dbReference type="OrthoDB" id="7354657at2"/>
<feature type="signal peptide" evidence="1">
    <location>
        <begin position="1"/>
        <end position="15"/>
    </location>
</feature>
<keyword evidence="1" id="KW-0732">Signal</keyword>
<proteinExistence type="predicted"/>
<dbReference type="AlphaFoldDB" id="A0A0B3SHM4"/>
<dbReference type="Proteomes" id="UP000030960">
    <property type="component" value="Unassembled WGS sequence"/>
</dbReference>
<keyword evidence="2" id="KW-0449">Lipoprotein</keyword>
<feature type="chain" id="PRO_5012271980" evidence="1">
    <location>
        <begin position="16"/>
        <end position="176"/>
    </location>
</feature>
<protein>
    <submittedName>
        <fullName evidence="2">Nitrous oxide reductase maturation protein, outer-membrane lipoprotein NosL</fullName>
    </submittedName>
</protein>
<dbReference type="SUPFAM" id="SSF160387">
    <property type="entry name" value="NosL/MerB-like"/>
    <property type="match status" value="1"/>
</dbReference>
<reference evidence="2 3" key="1">
    <citation type="submission" date="2014-10" db="EMBL/GenBank/DDBJ databases">
        <title>Genome sequence of Ponticoccus sp. strain UMTAT08 isolated from clonal culture of toxic dinoflagellate Alexandrium tamiyavanichii.</title>
        <authorList>
            <person name="Gan H.Y."/>
            <person name="Muhd D.-D."/>
            <person name="Mohd Noor M.E."/>
            <person name="Yeong Y.S."/>
            <person name="Usup G."/>
        </authorList>
    </citation>
    <scope>NUCLEOTIDE SEQUENCE [LARGE SCALE GENOMIC DNA]</scope>
    <source>
        <strain evidence="2 3">UMTAT08</strain>
    </source>
</reference>
<dbReference type="EMBL" id="JSUQ01000032">
    <property type="protein sequence ID" value="KHQ50074.1"/>
    <property type="molecule type" value="Genomic_DNA"/>
</dbReference>
<gene>
    <name evidence="2" type="ORF">OA50_05411</name>
</gene>
<accession>A0A0B3SHM4</accession>
<evidence type="ECO:0000313" key="3">
    <source>
        <dbReference type="Proteomes" id="UP000030960"/>
    </source>
</evidence>